<evidence type="ECO:0000313" key="2">
    <source>
        <dbReference type="Proteomes" id="UP001295684"/>
    </source>
</evidence>
<proteinExistence type="predicted"/>
<reference evidence="1" key="1">
    <citation type="submission" date="2023-07" db="EMBL/GenBank/DDBJ databases">
        <authorList>
            <consortium name="AG Swart"/>
            <person name="Singh M."/>
            <person name="Singh A."/>
            <person name="Seah K."/>
            <person name="Emmerich C."/>
        </authorList>
    </citation>
    <scope>NUCLEOTIDE SEQUENCE</scope>
    <source>
        <strain evidence="1">DP1</strain>
    </source>
</reference>
<name>A0AAD1YA55_EUPCR</name>
<dbReference type="EMBL" id="CAMPGE010029973">
    <property type="protein sequence ID" value="CAI2387465.1"/>
    <property type="molecule type" value="Genomic_DNA"/>
</dbReference>
<comment type="caution">
    <text evidence="1">The sequence shown here is derived from an EMBL/GenBank/DDBJ whole genome shotgun (WGS) entry which is preliminary data.</text>
</comment>
<gene>
    <name evidence="1" type="ORF">ECRASSUSDP1_LOCUS29098</name>
</gene>
<sequence>MLSGGQAKPFQVLTAKDLCAQRSQQHLWNCRACGGPNNCEAIQNKVMKKFQLFMDLEVEYNKEHLLKPLQKLFVENEELTEKENMLDKPTKYCLLYASHHNKSTKGRKRLPANTAKSMYELIWKSVIPLWKHSLRSKANRKEPTTPKARSDTIWKKILRDVREFYRLLFRCRFHYLEYHNEEGALKCVKVLFKELNIPLQFDEDQLHEVFEFLHQSHKIRFFGSDATTGLQTVLNVIEKYNEHSRSLFMRDDFGARLVYFVFKNFLREYCLLVKPRYQKEITEKVCMLLNCYRKMRRYVDLEKIAFHLY</sequence>
<keyword evidence="2" id="KW-1185">Reference proteome</keyword>
<organism evidence="1 2">
    <name type="scientific">Euplotes crassus</name>
    <dbReference type="NCBI Taxonomy" id="5936"/>
    <lineage>
        <taxon>Eukaryota</taxon>
        <taxon>Sar</taxon>
        <taxon>Alveolata</taxon>
        <taxon>Ciliophora</taxon>
        <taxon>Intramacronucleata</taxon>
        <taxon>Spirotrichea</taxon>
        <taxon>Hypotrichia</taxon>
        <taxon>Euplotida</taxon>
        <taxon>Euplotidae</taxon>
        <taxon>Moneuplotes</taxon>
    </lineage>
</organism>
<evidence type="ECO:0000313" key="1">
    <source>
        <dbReference type="EMBL" id="CAI2387465.1"/>
    </source>
</evidence>
<protein>
    <submittedName>
        <fullName evidence="1">Uncharacterized protein</fullName>
    </submittedName>
</protein>
<dbReference type="AlphaFoldDB" id="A0AAD1YA55"/>
<dbReference type="Proteomes" id="UP001295684">
    <property type="component" value="Unassembled WGS sequence"/>
</dbReference>
<accession>A0AAD1YA55</accession>